<evidence type="ECO:0000313" key="2">
    <source>
        <dbReference type="EMBL" id="KNZ60088.1"/>
    </source>
</evidence>
<gene>
    <name evidence="2" type="ORF">VP01_1611g1</name>
</gene>
<accession>A0A0L6VH49</accession>
<dbReference type="EMBL" id="LAVV01006406">
    <property type="protein sequence ID" value="KNZ60088.1"/>
    <property type="molecule type" value="Genomic_DNA"/>
</dbReference>
<organism evidence="2 3">
    <name type="scientific">Puccinia sorghi</name>
    <dbReference type="NCBI Taxonomy" id="27349"/>
    <lineage>
        <taxon>Eukaryota</taxon>
        <taxon>Fungi</taxon>
        <taxon>Dikarya</taxon>
        <taxon>Basidiomycota</taxon>
        <taxon>Pucciniomycotina</taxon>
        <taxon>Pucciniomycetes</taxon>
        <taxon>Pucciniales</taxon>
        <taxon>Pucciniaceae</taxon>
        <taxon>Puccinia</taxon>
    </lineage>
</organism>
<protein>
    <submittedName>
        <fullName evidence="2">Uncharacterized protein</fullName>
    </submittedName>
</protein>
<sequence>MVETRRSRPKLENPLPPPSRPKHPKQTKQYRYLLSLPPLTPSPEPFIPPDPSPSFTTNNFKIHNSLIPLLNPFPVFIPVIIHLVSRHHPSLFLPYPDQFCSFGFLQHFILHLLDRIVDIKSPPPTNIPSLQNLFNKIFDIFSNLSKFGASLSPLVKSLFLQILIPPLPNTTFSQLFQKISQVGQQPTSNPSPHTQQSLHLLFWNQTLAL</sequence>
<keyword evidence="3" id="KW-1185">Reference proteome</keyword>
<feature type="region of interest" description="Disordered" evidence="1">
    <location>
        <begin position="1"/>
        <end position="27"/>
    </location>
</feature>
<name>A0A0L6VH49_9BASI</name>
<feature type="compositionally biased region" description="Basic and acidic residues" evidence="1">
    <location>
        <begin position="1"/>
        <end position="11"/>
    </location>
</feature>
<evidence type="ECO:0000256" key="1">
    <source>
        <dbReference type="SAM" id="MobiDB-lite"/>
    </source>
</evidence>
<proteinExistence type="predicted"/>
<evidence type="ECO:0000313" key="3">
    <source>
        <dbReference type="Proteomes" id="UP000037035"/>
    </source>
</evidence>
<comment type="caution">
    <text evidence="2">The sequence shown here is derived from an EMBL/GenBank/DDBJ whole genome shotgun (WGS) entry which is preliminary data.</text>
</comment>
<dbReference type="VEuPathDB" id="FungiDB:VP01_1611g1"/>
<dbReference type="Proteomes" id="UP000037035">
    <property type="component" value="Unassembled WGS sequence"/>
</dbReference>
<dbReference type="AlphaFoldDB" id="A0A0L6VH49"/>
<reference evidence="2 3" key="1">
    <citation type="submission" date="2015-08" db="EMBL/GenBank/DDBJ databases">
        <title>Next Generation Sequencing and Analysis of the Genome of Puccinia sorghi L Schw, the Causal Agent of Maize Common Rust.</title>
        <authorList>
            <person name="Rochi L."/>
            <person name="Burguener G."/>
            <person name="Darino M."/>
            <person name="Turjanski A."/>
            <person name="Kreff E."/>
            <person name="Dieguez M.J."/>
            <person name="Sacco F."/>
        </authorList>
    </citation>
    <scope>NUCLEOTIDE SEQUENCE [LARGE SCALE GENOMIC DNA]</scope>
    <source>
        <strain evidence="2 3">RO10H11247</strain>
    </source>
</reference>